<evidence type="ECO:0000256" key="4">
    <source>
        <dbReference type="ARBA" id="ARBA00022840"/>
    </source>
</evidence>
<dbReference type="InterPro" id="IPR003593">
    <property type="entry name" value="AAA+_ATPase"/>
</dbReference>
<sequence>MSNPAASTPSNDSDNQEIEKDKASFTPATDIDATRPAQGEPGEAAARAVSLYKAYGQGDTTVTALDHVNVAFEKNKFTAIMGPSGSGKSTLMHCMAGLDAATAGSAFIGDTDLSVLKDKEMTSLRRDRLGFIFQSFNLVPTLTAAENITLPTDIAGRNIDHSWFEAITSRLGLSERLKHRPAELSGGQQQRVACARALVSRPEIIFGDEPTGNLDSNSSKEVLDILRTAVDQDDQTVVIVTHDAKAASYADRVIFLADGRIVNELFDPTIEDILATMNGIEDIA</sequence>
<evidence type="ECO:0000313" key="8">
    <source>
        <dbReference type="Proteomes" id="UP000068067"/>
    </source>
</evidence>
<reference evidence="7 8" key="1">
    <citation type="submission" date="2014-08" db="EMBL/GenBank/DDBJ databases">
        <title>Complete genome sequence of Corynebacterium deserti GIMN1.010 (=DSM 45689), isolated from desert sand in western China.</title>
        <authorList>
            <person name="Ruckert C."/>
            <person name="Albersmeier A."/>
            <person name="Kalinowski J."/>
        </authorList>
    </citation>
    <scope>NUCLEOTIDE SEQUENCE [LARGE SCALE GENOMIC DNA]</scope>
    <source>
        <strain evidence="7 8">GIMN1.010</strain>
    </source>
</reference>
<organism evidence="7 8">
    <name type="scientific">Corynebacterium deserti GIMN1.010</name>
    <dbReference type="NCBI Taxonomy" id="931089"/>
    <lineage>
        <taxon>Bacteria</taxon>
        <taxon>Bacillati</taxon>
        <taxon>Actinomycetota</taxon>
        <taxon>Actinomycetes</taxon>
        <taxon>Mycobacteriales</taxon>
        <taxon>Corynebacteriaceae</taxon>
        <taxon>Corynebacterium</taxon>
    </lineage>
</organism>
<keyword evidence="4" id="KW-0067">ATP-binding</keyword>
<dbReference type="AlphaFoldDB" id="A0A0M5IGH1"/>
<dbReference type="FunFam" id="3.40.50.300:FF:000032">
    <property type="entry name" value="Export ABC transporter ATP-binding protein"/>
    <property type="match status" value="1"/>
</dbReference>
<dbReference type="KEGG" id="cdx:CDES_11560"/>
<feature type="region of interest" description="Disordered" evidence="5">
    <location>
        <begin position="1"/>
        <end position="42"/>
    </location>
</feature>
<gene>
    <name evidence="7" type="ORF">CDES_11560</name>
</gene>
<dbReference type="STRING" id="931089.CDES_11560"/>
<keyword evidence="8" id="KW-1185">Reference proteome</keyword>
<feature type="compositionally biased region" description="Polar residues" evidence="5">
    <location>
        <begin position="1"/>
        <end position="13"/>
    </location>
</feature>
<dbReference type="CDD" id="cd03255">
    <property type="entry name" value="ABC_MJ0796_LolCDE_FtsE"/>
    <property type="match status" value="1"/>
</dbReference>
<evidence type="ECO:0000256" key="3">
    <source>
        <dbReference type="ARBA" id="ARBA00022741"/>
    </source>
</evidence>
<dbReference type="GO" id="GO:0022857">
    <property type="term" value="F:transmembrane transporter activity"/>
    <property type="evidence" value="ECO:0007669"/>
    <property type="project" value="UniProtKB-ARBA"/>
</dbReference>
<protein>
    <submittedName>
        <fullName evidence="7">ABC transporter ATPase</fullName>
    </submittedName>
</protein>
<dbReference type="RefSeq" id="WP_053545584.1">
    <property type="nucleotide sequence ID" value="NZ_CP009220.1"/>
</dbReference>
<evidence type="ECO:0000256" key="5">
    <source>
        <dbReference type="SAM" id="MobiDB-lite"/>
    </source>
</evidence>
<dbReference type="OrthoDB" id="9802264at2"/>
<comment type="similarity">
    <text evidence="1">Belongs to the ABC transporter superfamily.</text>
</comment>
<dbReference type="GO" id="GO:0005524">
    <property type="term" value="F:ATP binding"/>
    <property type="evidence" value="ECO:0007669"/>
    <property type="project" value="UniProtKB-KW"/>
</dbReference>
<dbReference type="GO" id="GO:0098796">
    <property type="term" value="C:membrane protein complex"/>
    <property type="evidence" value="ECO:0007669"/>
    <property type="project" value="UniProtKB-ARBA"/>
</dbReference>
<dbReference type="EMBL" id="CP009220">
    <property type="protein sequence ID" value="ALC06674.1"/>
    <property type="molecule type" value="Genomic_DNA"/>
</dbReference>
<dbReference type="InterPro" id="IPR027417">
    <property type="entry name" value="P-loop_NTPase"/>
</dbReference>
<dbReference type="Gene3D" id="3.40.50.300">
    <property type="entry name" value="P-loop containing nucleotide triphosphate hydrolases"/>
    <property type="match status" value="1"/>
</dbReference>
<evidence type="ECO:0000313" key="7">
    <source>
        <dbReference type="EMBL" id="ALC06674.1"/>
    </source>
</evidence>
<dbReference type="PANTHER" id="PTHR42798:SF7">
    <property type="entry name" value="ALPHA-D-RIBOSE 1-METHYLPHOSPHONATE 5-TRIPHOSPHATE SYNTHASE SUBUNIT PHNL"/>
    <property type="match status" value="1"/>
</dbReference>
<evidence type="ECO:0000256" key="2">
    <source>
        <dbReference type="ARBA" id="ARBA00022448"/>
    </source>
</evidence>
<dbReference type="Pfam" id="PF00005">
    <property type="entry name" value="ABC_tran"/>
    <property type="match status" value="1"/>
</dbReference>
<name>A0A0M5IGH1_9CORY</name>
<dbReference type="InterPro" id="IPR003439">
    <property type="entry name" value="ABC_transporter-like_ATP-bd"/>
</dbReference>
<dbReference type="SUPFAM" id="SSF52540">
    <property type="entry name" value="P-loop containing nucleoside triphosphate hydrolases"/>
    <property type="match status" value="1"/>
</dbReference>
<keyword evidence="3" id="KW-0547">Nucleotide-binding</keyword>
<feature type="domain" description="ABC transporter" evidence="6">
    <location>
        <begin position="46"/>
        <end position="283"/>
    </location>
</feature>
<accession>A0A0M5IGH1</accession>
<evidence type="ECO:0000259" key="6">
    <source>
        <dbReference type="PROSITE" id="PS50893"/>
    </source>
</evidence>
<dbReference type="InterPro" id="IPR017911">
    <property type="entry name" value="MacB-like_ATP-bd"/>
</dbReference>
<dbReference type="PATRIC" id="fig|931089.4.peg.2338"/>
<keyword evidence="2" id="KW-0813">Transport</keyword>
<dbReference type="SMART" id="SM00382">
    <property type="entry name" value="AAA"/>
    <property type="match status" value="1"/>
</dbReference>
<dbReference type="GO" id="GO:0016887">
    <property type="term" value="F:ATP hydrolysis activity"/>
    <property type="evidence" value="ECO:0007669"/>
    <property type="project" value="InterPro"/>
</dbReference>
<evidence type="ECO:0000256" key="1">
    <source>
        <dbReference type="ARBA" id="ARBA00005417"/>
    </source>
</evidence>
<dbReference type="PROSITE" id="PS50893">
    <property type="entry name" value="ABC_TRANSPORTER_2"/>
    <property type="match status" value="1"/>
</dbReference>
<proteinExistence type="inferred from homology"/>
<dbReference type="PANTHER" id="PTHR42798">
    <property type="entry name" value="LIPOPROTEIN-RELEASING SYSTEM ATP-BINDING PROTEIN LOLD"/>
    <property type="match status" value="1"/>
</dbReference>
<dbReference type="Proteomes" id="UP000068067">
    <property type="component" value="Chromosome"/>
</dbReference>